<keyword evidence="4" id="KW-0539">Nucleus</keyword>
<evidence type="ECO:0008006" key="10">
    <source>
        <dbReference type="Google" id="ProtNLM"/>
    </source>
</evidence>
<feature type="region of interest" description="Disordered" evidence="7">
    <location>
        <begin position="114"/>
        <end position="154"/>
    </location>
</feature>
<feature type="repeat" description="TPR" evidence="6">
    <location>
        <begin position="165"/>
        <end position="198"/>
    </location>
</feature>
<dbReference type="Gene3D" id="1.25.40.10">
    <property type="entry name" value="Tetratricopeptide repeat domain"/>
    <property type="match status" value="4"/>
</dbReference>
<keyword evidence="2" id="KW-0677">Repeat</keyword>
<dbReference type="PROSITE" id="PS50005">
    <property type="entry name" value="TPR"/>
    <property type="match status" value="7"/>
</dbReference>
<feature type="repeat" description="TPR" evidence="6">
    <location>
        <begin position="725"/>
        <end position="758"/>
    </location>
</feature>
<evidence type="ECO:0000313" key="9">
    <source>
        <dbReference type="Proteomes" id="UP000695562"/>
    </source>
</evidence>
<evidence type="ECO:0000256" key="6">
    <source>
        <dbReference type="PROSITE-ProRule" id="PRU00339"/>
    </source>
</evidence>
<dbReference type="GO" id="GO:0005737">
    <property type="term" value="C:cytoplasm"/>
    <property type="evidence" value="ECO:0007669"/>
    <property type="project" value="TreeGrafter"/>
</dbReference>
<evidence type="ECO:0000256" key="4">
    <source>
        <dbReference type="ARBA" id="ARBA00023242"/>
    </source>
</evidence>
<evidence type="ECO:0000313" key="8">
    <source>
        <dbReference type="EMBL" id="KAF2073370.1"/>
    </source>
</evidence>
<feature type="region of interest" description="Disordered" evidence="7">
    <location>
        <begin position="233"/>
        <end position="260"/>
    </location>
</feature>
<reference evidence="8" key="1">
    <citation type="submission" date="2020-01" db="EMBL/GenBank/DDBJ databases">
        <title>Development of genomics and gene disruption for Polysphondylium violaceum indicates a role for the polyketide synthase stlB in stalk morphogenesis.</title>
        <authorList>
            <person name="Narita B."/>
            <person name="Kawabe Y."/>
            <person name="Kin K."/>
            <person name="Saito T."/>
            <person name="Gibbs R."/>
            <person name="Kuspa A."/>
            <person name="Muzny D."/>
            <person name="Queller D."/>
            <person name="Richards S."/>
            <person name="Strassman J."/>
            <person name="Sucgang R."/>
            <person name="Worley K."/>
            <person name="Schaap P."/>
        </authorList>
    </citation>
    <scope>NUCLEOTIDE SEQUENCE</scope>
    <source>
        <strain evidence="8">QSvi11</strain>
    </source>
</reference>
<keyword evidence="9" id="KW-1185">Reference proteome</keyword>
<dbReference type="EMBL" id="AJWJ01000208">
    <property type="protein sequence ID" value="KAF2073370.1"/>
    <property type="molecule type" value="Genomic_DNA"/>
</dbReference>
<keyword evidence="3 6" id="KW-0802">TPR repeat</keyword>
<feature type="compositionally biased region" description="Low complexity" evidence="7">
    <location>
        <begin position="114"/>
        <end position="138"/>
    </location>
</feature>
<evidence type="ECO:0000256" key="7">
    <source>
        <dbReference type="SAM" id="MobiDB-lite"/>
    </source>
</evidence>
<comment type="subcellular location">
    <subcellularLocation>
        <location evidence="1">Nucleus</location>
    </subcellularLocation>
</comment>
<comment type="caution">
    <text evidence="8">The sequence shown here is derived from an EMBL/GenBank/DDBJ whole genome shotgun (WGS) entry which is preliminary data.</text>
</comment>
<feature type="repeat" description="TPR" evidence="6">
    <location>
        <begin position="827"/>
        <end position="860"/>
    </location>
</feature>
<sequence length="886" mass="101140">MDGSVLIDNATEVILKQGIAESLSNYMTKNAIFLAERLFAMNPNQESLHTLANIYYRMKKPNQCHMLLQSQPLISLKNKYLMAVCCFDLNQIQDAEIYISQCCQEIEDNDNNDISNISNNSNNNNNNNNNNSNSNNDDLITEFDNSHNSSNINNNNNIDSPCSIASIFYLMGMISKKQNQKEKAVEYWKKSLIAYPYFWVAYEQLCNIGQDIDPLEFFNIDIINNSNSNISNTSNNSNNNNSEKQINNSNINSNNNNNKNITSATSISTITTKNNSDQDLFSVPPTTFKSASKYSFMAKIKSASGPYTPSSSSFLDSSINITPINFNLSIQNQLKQQQQQQQQQQQKNIIKNYLVTPQTPSHSLVTPILPKKMNKMVSSPIPMLMDTPDFKLPQPRITTATSSSSVIPNTPFTPSTTATTTPSLTNKQQQPQVNEHPHNSTILPPAIKKKAPVTTATTDTPSSSLKNPIFNTTASSTIKHVKIGGTEEFILNDLSSDEDQDYTHNIHLQQDSTFLDDDDDDVDDDEDQQQQQHNNINNQIIDESIQEAHVQLLSLMYILADSYRLLSRYQSRESIESFKRLPEQQYKTGWVLSKIGKAYFEMVEYREAKQVFENMRLLEPYRLEGTEIYSTTLWHLKEEIELGYLAHQLVEFDRLSPFSWCVVGNCFSLQKDHENALKIFKRAIQLDPMFTYAYTLSGHEYLSNDELDNALNAYRLAVKIDPRHYNSWYGIGLIHYRQEKYELAEYYFRKALSINGNSSVLYCYLGMTMQARSKQLEALEALKKSIKLQPKNAFAKFKLASFLFNLGQYQDVVTELMEFKENAPKETPIYILLGKAYKNLGQLDKALDCLTTALDLDHHKNSNYIRSIIDRLHVPDDNDNQDFEFS</sequence>
<evidence type="ECO:0000256" key="3">
    <source>
        <dbReference type="ARBA" id="ARBA00022803"/>
    </source>
</evidence>
<feature type="compositionally biased region" description="Polar residues" evidence="7">
    <location>
        <begin position="396"/>
        <end position="407"/>
    </location>
</feature>
<dbReference type="Pfam" id="PF13181">
    <property type="entry name" value="TPR_8"/>
    <property type="match status" value="2"/>
</dbReference>
<feature type="repeat" description="TPR" evidence="6">
    <location>
        <begin position="691"/>
        <end position="724"/>
    </location>
</feature>
<dbReference type="GO" id="GO:0031145">
    <property type="term" value="P:anaphase-promoting complex-dependent catabolic process"/>
    <property type="evidence" value="ECO:0007669"/>
    <property type="project" value="TreeGrafter"/>
</dbReference>
<dbReference type="InterPro" id="IPR011990">
    <property type="entry name" value="TPR-like_helical_dom_sf"/>
</dbReference>
<evidence type="ECO:0000256" key="5">
    <source>
        <dbReference type="ARBA" id="ARBA00038210"/>
    </source>
</evidence>
<accession>A0A8J4PUF6</accession>
<evidence type="ECO:0000256" key="1">
    <source>
        <dbReference type="ARBA" id="ARBA00004123"/>
    </source>
</evidence>
<dbReference type="GO" id="GO:0016567">
    <property type="term" value="P:protein ubiquitination"/>
    <property type="evidence" value="ECO:0007669"/>
    <property type="project" value="TreeGrafter"/>
</dbReference>
<dbReference type="GO" id="GO:0007091">
    <property type="term" value="P:metaphase/anaphase transition of mitotic cell cycle"/>
    <property type="evidence" value="ECO:0007669"/>
    <property type="project" value="TreeGrafter"/>
</dbReference>
<dbReference type="OrthoDB" id="329563at2759"/>
<feature type="region of interest" description="Disordered" evidence="7">
    <location>
        <begin position="510"/>
        <end position="531"/>
    </location>
</feature>
<evidence type="ECO:0000256" key="2">
    <source>
        <dbReference type="ARBA" id="ARBA00022737"/>
    </source>
</evidence>
<protein>
    <recommendedName>
        <fullName evidence="10">Anaphase promoting complex subunit 3</fullName>
    </recommendedName>
</protein>
<feature type="compositionally biased region" description="Polar residues" evidence="7">
    <location>
        <begin position="454"/>
        <end position="466"/>
    </location>
</feature>
<proteinExistence type="inferred from homology"/>
<dbReference type="InterPro" id="IPR019734">
    <property type="entry name" value="TPR_rpt"/>
</dbReference>
<dbReference type="Pfam" id="PF13432">
    <property type="entry name" value="TPR_16"/>
    <property type="match status" value="1"/>
</dbReference>
<feature type="repeat" description="TPR" evidence="6">
    <location>
        <begin position="759"/>
        <end position="792"/>
    </location>
</feature>
<dbReference type="Pfam" id="PF12895">
    <property type="entry name" value="ANAPC3"/>
    <property type="match status" value="1"/>
</dbReference>
<dbReference type="AlphaFoldDB" id="A0A8J4PUF6"/>
<dbReference type="SMART" id="SM00028">
    <property type="entry name" value="TPR"/>
    <property type="match status" value="8"/>
</dbReference>
<feature type="region of interest" description="Disordered" evidence="7">
    <location>
        <begin position="395"/>
        <end position="466"/>
    </location>
</feature>
<dbReference type="PANTHER" id="PTHR12558:SF13">
    <property type="entry name" value="CELL DIVISION CYCLE PROTEIN 27 HOMOLOG"/>
    <property type="match status" value="1"/>
</dbReference>
<organism evidence="8 9">
    <name type="scientific">Polysphondylium violaceum</name>
    <dbReference type="NCBI Taxonomy" id="133409"/>
    <lineage>
        <taxon>Eukaryota</taxon>
        <taxon>Amoebozoa</taxon>
        <taxon>Evosea</taxon>
        <taxon>Eumycetozoa</taxon>
        <taxon>Dictyostelia</taxon>
        <taxon>Dictyosteliales</taxon>
        <taxon>Dictyosteliaceae</taxon>
        <taxon>Polysphondylium</taxon>
    </lineage>
</organism>
<dbReference type="FunFam" id="1.25.40.10:FF:000018">
    <property type="entry name" value="Cell division cycle protein 27 homolog B"/>
    <property type="match status" value="1"/>
</dbReference>
<dbReference type="Proteomes" id="UP000695562">
    <property type="component" value="Unassembled WGS sequence"/>
</dbReference>
<dbReference type="PANTHER" id="PTHR12558">
    <property type="entry name" value="CELL DIVISION CYCLE 16,23,27"/>
    <property type="match status" value="1"/>
</dbReference>
<name>A0A8J4PUF6_9MYCE</name>
<feature type="repeat" description="TPR" evidence="6">
    <location>
        <begin position="589"/>
        <end position="622"/>
    </location>
</feature>
<gene>
    <name evidence="8" type="ORF">CYY_005315</name>
</gene>
<dbReference type="SUPFAM" id="SSF48452">
    <property type="entry name" value="TPR-like"/>
    <property type="match status" value="2"/>
</dbReference>
<dbReference type="GO" id="GO:0005680">
    <property type="term" value="C:anaphase-promoting complex"/>
    <property type="evidence" value="ECO:0007669"/>
    <property type="project" value="TreeGrafter"/>
</dbReference>
<feature type="compositionally biased region" description="Low complexity" evidence="7">
    <location>
        <begin position="408"/>
        <end position="426"/>
    </location>
</feature>
<comment type="similarity">
    <text evidence="5">Belongs to the APC3/CDC27 family.</text>
</comment>
<dbReference type="GO" id="GO:0051301">
    <property type="term" value="P:cell division"/>
    <property type="evidence" value="ECO:0007669"/>
    <property type="project" value="TreeGrafter"/>
</dbReference>
<feature type="compositionally biased region" description="Acidic residues" evidence="7">
    <location>
        <begin position="514"/>
        <end position="528"/>
    </location>
</feature>
<feature type="repeat" description="TPR" evidence="6">
    <location>
        <begin position="657"/>
        <end position="690"/>
    </location>
</feature>